<reference evidence="1 2" key="1">
    <citation type="submission" date="2016-11" db="EMBL/GenBank/DDBJ databases">
        <title>Study of marine rhodopsin-containing bacteria.</title>
        <authorList>
            <person name="Yoshizawa S."/>
            <person name="Kumagai Y."/>
            <person name="Kogure K."/>
        </authorList>
    </citation>
    <scope>NUCLEOTIDE SEQUENCE [LARGE SCALE GENOMIC DNA]</scope>
    <source>
        <strain evidence="1 2">SAORIC-28</strain>
    </source>
</reference>
<accession>A0A271IVE0</accession>
<evidence type="ECO:0000313" key="2">
    <source>
        <dbReference type="Proteomes" id="UP000216339"/>
    </source>
</evidence>
<protein>
    <recommendedName>
        <fullName evidence="3">DNA-binding protein</fullName>
    </recommendedName>
</protein>
<comment type="caution">
    <text evidence="1">The sequence shown here is derived from an EMBL/GenBank/DDBJ whole genome shotgun (WGS) entry which is preliminary data.</text>
</comment>
<dbReference type="SUPFAM" id="SSF47789">
    <property type="entry name" value="C-terminal domain of RNA polymerase alpha subunit"/>
    <property type="match status" value="1"/>
</dbReference>
<dbReference type="EMBL" id="MQWD01000001">
    <property type="protein sequence ID" value="PAP75080.1"/>
    <property type="molecule type" value="Genomic_DNA"/>
</dbReference>
<gene>
    <name evidence="1" type="ORF">BSZ37_00745</name>
</gene>
<dbReference type="AlphaFoldDB" id="A0A271IVE0"/>
<dbReference type="Gene3D" id="1.10.150.20">
    <property type="entry name" value="5' to 3' exonuclease, C-terminal subdomain"/>
    <property type="match status" value="1"/>
</dbReference>
<keyword evidence="2" id="KW-1185">Reference proteome</keyword>
<organism evidence="1 2">
    <name type="scientific">Rubrivirga marina</name>
    <dbReference type="NCBI Taxonomy" id="1196024"/>
    <lineage>
        <taxon>Bacteria</taxon>
        <taxon>Pseudomonadati</taxon>
        <taxon>Rhodothermota</taxon>
        <taxon>Rhodothermia</taxon>
        <taxon>Rhodothermales</taxon>
        <taxon>Rubricoccaceae</taxon>
        <taxon>Rubrivirga</taxon>
    </lineage>
</organism>
<proteinExistence type="predicted"/>
<dbReference type="OrthoDB" id="7950977at2"/>
<evidence type="ECO:0008006" key="3">
    <source>
        <dbReference type="Google" id="ProtNLM"/>
    </source>
</evidence>
<name>A0A271IVE0_9BACT</name>
<dbReference type="Proteomes" id="UP000216339">
    <property type="component" value="Unassembled WGS sequence"/>
</dbReference>
<evidence type="ECO:0000313" key="1">
    <source>
        <dbReference type="EMBL" id="PAP75080.1"/>
    </source>
</evidence>
<sequence>MSPRSDTLIPAKVGKPALRALTAAGVTTLSQVAARSDADLLALHGVGPKAVRVLRAALAEIEGAGLP</sequence>